<dbReference type="PROSITE" id="PS51257">
    <property type="entry name" value="PROKAR_LIPOPROTEIN"/>
    <property type="match status" value="1"/>
</dbReference>
<dbReference type="RefSeq" id="WP_379705430.1">
    <property type="nucleotide sequence ID" value="NZ_JBHSCZ010000001.1"/>
</dbReference>
<dbReference type="Proteomes" id="UP001595907">
    <property type="component" value="Unassembled WGS sequence"/>
</dbReference>
<reference evidence="2" key="1">
    <citation type="journal article" date="2019" name="Int. J. Syst. Evol. Microbiol.">
        <title>The Global Catalogue of Microorganisms (GCM) 10K type strain sequencing project: providing services to taxonomists for standard genome sequencing and annotation.</title>
        <authorList>
            <consortium name="The Broad Institute Genomics Platform"/>
            <consortium name="The Broad Institute Genome Sequencing Center for Infectious Disease"/>
            <person name="Wu L."/>
            <person name="Ma J."/>
        </authorList>
    </citation>
    <scope>NUCLEOTIDE SEQUENCE [LARGE SCALE GENOMIC DNA]</scope>
    <source>
        <strain evidence="2">CECT 8289</strain>
    </source>
</reference>
<proteinExistence type="predicted"/>
<organism evidence="1 2">
    <name type="scientific">Ferruginibacter yonginensis</name>
    <dbReference type="NCBI Taxonomy" id="1310416"/>
    <lineage>
        <taxon>Bacteria</taxon>
        <taxon>Pseudomonadati</taxon>
        <taxon>Bacteroidota</taxon>
        <taxon>Chitinophagia</taxon>
        <taxon>Chitinophagales</taxon>
        <taxon>Chitinophagaceae</taxon>
        <taxon>Ferruginibacter</taxon>
    </lineage>
</organism>
<keyword evidence="2" id="KW-1185">Reference proteome</keyword>
<accession>A0ABV8QLW4</accession>
<comment type="caution">
    <text evidence="1">The sequence shown here is derived from an EMBL/GenBank/DDBJ whole genome shotgun (WGS) entry which is preliminary data.</text>
</comment>
<protein>
    <submittedName>
        <fullName evidence="1">Uncharacterized protein</fullName>
    </submittedName>
</protein>
<dbReference type="EMBL" id="JBHSCZ010000001">
    <property type="protein sequence ID" value="MFC4261315.1"/>
    <property type="molecule type" value="Genomic_DNA"/>
</dbReference>
<name>A0ABV8QLW4_9BACT</name>
<evidence type="ECO:0000313" key="2">
    <source>
        <dbReference type="Proteomes" id="UP001595907"/>
    </source>
</evidence>
<evidence type="ECO:0000313" key="1">
    <source>
        <dbReference type="EMBL" id="MFC4261315.1"/>
    </source>
</evidence>
<sequence length="175" mass="19662">MKRIFNLTAVFFCLSTILFSCKKEKNENFVTESSQAYTYKNKLSEARPPVGGGGGECQTYNYNLRYYPNLSPLSISPTITSYNFVYDVFYDVPCGGVEYIVSGTNWNSVYPKTQAGYDAMFPSNGVWGWLVRTDGYNTMIFAPTNWVIEKFGSLTNFGNHVALAQGNTQTFPSDE</sequence>
<gene>
    <name evidence="1" type="ORF">ACFOWM_00365</name>
</gene>